<feature type="non-terminal residue" evidence="1">
    <location>
        <position position="1"/>
    </location>
</feature>
<reference evidence="1" key="1">
    <citation type="journal article" date="2014" name="Front. Microbiol.">
        <title>High frequency of phylogenetically diverse reductive dehalogenase-homologous genes in deep subseafloor sedimentary metagenomes.</title>
        <authorList>
            <person name="Kawai M."/>
            <person name="Futagami T."/>
            <person name="Toyoda A."/>
            <person name="Takaki Y."/>
            <person name="Nishi S."/>
            <person name="Hori S."/>
            <person name="Arai W."/>
            <person name="Tsubouchi T."/>
            <person name="Morono Y."/>
            <person name="Uchiyama I."/>
            <person name="Ito T."/>
            <person name="Fujiyama A."/>
            <person name="Inagaki F."/>
            <person name="Takami H."/>
        </authorList>
    </citation>
    <scope>NUCLEOTIDE SEQUENCE</scope>
    <source>
        <strain evidence="1">Expedition CK06-06</strain>
    </source>
</reference>
<comment type="caution">
    <text evidence="1">The sequence shown here is derived from an EMBL/GenBank/DDBJ whole genome shotgun (WGS) entry which is preliminary data.</text>
</comment>
<protein>
    <submittedName>
        <fullName evidence="1">Uncharacterized protein</fullName>
    </submittedName>
</protein>
<evidence type="ECO:0000313" key="1">
    <source>
        <dbReference type="EMBL" id="GAG60039.1"/>
    </source>
</evidence>
<organism evidence="1">
    <name type="scientific">marine sediment metagenome</name>
    <dbReference type="NCBI Taxonomy" id="412755"/>
    <lineage>
        <taxon>unclassified sequences</taxon>
        <taxon>metagenomes</taxon>
        <taxon>ecological metagenomes</taxon>
    </lineage>
</organism>
<gene>
    <name evidence="1" type="ORF">S01H4_12048</name>
</gene>
<name>X0YTY6_9ZZZZ</name>
<sequence length="30" mass="3441">YAKMKSIGSPKNKKIKTFSQEKLEIANEQT</sequence>
<accession>X0YTY6</accession>
<dbReference type="EMBL" id="BART01005034">
    <property type="protein sequence ID" value="GAG60039.1"/>
    <property type="molecule type" value="Genomic_DNA"/>
</dbReference>
<proteinExistence type="predicted"/>
<dbReference type="AlphaFoldDB" id="X0YTY6"/>